<evidence type="ECO:0000256" key="3">
    <source>
        <dbReference type="ARBA" id="ARBA00005446"/>
    </source>
</evidence>
<evidence type="ECO:0000256" key="6">
    <source>
        <dbReference type="ARBA" id="ARBA00022763"/>
    </source>
</evidence>
<dbReference type="GO" id="GO:0003678">
    <property type="term" value="F:DNA helicase activity"/>
    <property type="evidence" value="ECO:0007669"/>
    <property type="project" value="UniProtKB-EC"/>
</dbReference>
<dbReference type="GO" id="GO:0016787">
    <property type="term" value="F:hydrolase activity"/>
    <property type="evidence" value="ECO:0007669"/>
    <property type="project" value="UniProtKB-KW"/>
</dbReference>
<evidence type="ECO:0000256" key="2">
    <source>
        <dbReference type="ARBA" id="ARBA00001947"/>
    </source>
</evidence>
<dbReference type="PROSITE" id="PS51194">
    <property type="entry name" value="HELICASE_CTER"/>
    <property type="match status" value="1"/>
</dbReference>
<gene>
    <name evidence="20" type="primary">recQ</name>
    <name evidence="20" type="ORF">H6A01_03610</name>
</gene>
<dbReference type="SMART" id="SM00487">
    <property type="entry name" value="DEXDc"/>
    <property type="match status" value="1"/>
</dbReference>
<sequence>MATATALLKNYFGYPAFRPAQEVPVQTLAEGKDVLAIMPTGAGKSICFQIPALMKSGLTIVFSPLISLMQDQVDGLRVQKIPAAYLNSTLTREEFNKIMYYVREGRIKLLYMAPERLASSYFCNILRSLPISQVIIDEAHCVSQWGHDFRPAYCDIGPFLESLPKRPVVGAFTASATREVEEDMKRLLGLTKARVHVTGFDRPNLSFQVVQPDDKMAYVLQYVRAHSHENGVIYCATRKDVEKVYGELVRRGIKAGYYHAGLTDAMRKQQQENYAYDRVQIMVATNAFGMGIDKSNIRYVLHYQMPRNMEGYYQEAGRAGRDGAPAECVLLYSGRDVIIHKYLIEQSVEEPQRRRIEMGKLQSMIDYCFTGGCLRRYMLTYFGETVGWQHCGNCSSCNGKQARRDMTREAQIIFKAILDTEERYGASMIAAIVGGVGTDRIRRAGYDRLSVFGALSGVDEKEIKGYIKQFIALGYLESSLGKYPTLSVTPGGEAVLAGTQRVIEARREIVRVRPEAPRRTKTSAGAKGGLFEHLRQHRKKLAEEAGIAPYLIFSDTVLIDMASLRPKTLAELCEIKGIGEAKLKRYGLSFLQAIAEGERK</sequence>
<proteinExistence type="inferred from homology"/>
<feature type="domain" description="HRDC" evidence="17">
    <location>
        <begin position="524"/>
        <end position="600"/>
    </location>
</feature>
<keyword evidence="9" id="KW-0862">Zinc</keyword>
<keyword evidence="13" id="KW-0234">DNA repair</keyword>
<evidence type="ECO:0000256" key="8">
    <source>
        <dbReference type="ARBA" id="ARBA00022806"/>
    </source>
</evidence>
<dbReference type="InterPro" id="IPR018982">
    <property type="entry name" value="RQC_domain"/>
</dbReference>
<dbReference type="PROSITE" id="PS00690">
    <property type="entry name" value="DEAH_ATP_HELICASE"/>
    <property type="match status" value="1"/>
</dbReference>
<evidence type="ECO:0000259" key="19">
    <source>
        <dbReference type="PROSITE" id="PS51194"/>
    </source>
</evidence>
<comment type="similarity">
    <text evidence="3">Belongs to the helicase family. RecQ subfamily.</text>
</comment>
<dbReference type="Gene3D" id="3.40.50.300">
    <property type="entry name" value="P-loop containing nucleotide triphosphate hydrolases"/>
    <property type="match status" value="2"/>
</dbReference>
<dbReference type="InterPro" id="IPR006293">
    <property type="entry name" value="DNA_helicase_ATP-dep_RecQ_bac"/>
</dbReference>
<dbReference type="PANTHER" id="PTHR13710">
    <property type="entry name" value="DNA HELICASE RECQ FAMILY MEMBER"/>
    <property type="match status" value="1"/>
</dbReference>
<dbReference type="Gene3D" id="1.10.150.80">
    <property type="entry name" value="HRDC domain"/>
    <property type="match status" value="1"/>
</dbReference>
<dbReference type="InterPro" id="IPR036390">
    <property type="entry name" value="WH_DNA-bd_sf"/>
</dbReference>
<dbReference type="NCBIfam" id="TIGR01389">
    <property type="entry name" value="recQ"/>
    <property type="match status" value="1"/>
</dbReference>
<dbReference type="InterPro" id="IPR011545">
    <property type="entry name" value="DEAD/DEAH_box_helicase_dom"/>
</dbReference>
<dbReference type="Pfam" id="PF00570">
    <property type="entry name" value="HRDC"/>
    <property type="match status" value="1"/>
</dbReference>
<dbReference type="SMART" id="SM00341">
    <property type="entry name" value="HRDC"/>
    <property type="match status" value="1"/>
</dbReference>
<protein>
    <recommendedName>
        <fullName evidence="16">DNA helicase RecQ</fullName>
        <ecNumber evidence="16">5.6.2.4</ecNumber>
    </recommendedName>
</protein>
<dbReference type="NCBIfam" id="TIGR00614">
    <property type="entry name" value="recQ_fam"/>
    <property type="match status" value="1"/>
</dbReference>
<keyword evidence="5" id="KW-0547">Nucleotide-binding</keyword>
<comment type="cofactor">
    <cofactor evidence="2">
        <name>Zn(2+)</name>
        <dbReference type="ChEBI" id="CHEBI:29105"/>
    </cofactor>
</comment>
<reference evidence="20 21" key="1">
    <citation type="journal article" date="2021" name="Sci. Rep.">
        <title>The distribution of antibiotic resistance genes in chicken gut microbiota commensals.</title>
        <authorList>
            <person name="Juricova H."/>
            <person name="Matiasovicova J."/>
            <person name="Kubasova T."/>
            <person name="Cejkova D."/>
            <person name="Rychlik I."/>
        </authorList>
    </citation>
    <scope>NUCLEOTIDE SEQUENCE [LARGE SCALE GENOMIC DNA]</scope>
    <source>
        <strain evidence="20 21">An537</strain>
    </source>
</reference>
<feature type="domain" description="Helicase C-terminal" evidence="19">
    <location>
        <begin position="211"/>
        <end position="362"/>
    </location>
</feature>
<dbReference type="SMART" id="SM00956">
    <property type="entry name" value="RQC"/>
    <property type="match status" value="1"/>
</dbReference>
<evidence type="ECO:0000259" key="17">
    <source>
        <dbReference type="PROSITE" id="PS50967"/>
    </source>
</evidence>
<keyword evidence="12" id="KW-0233">DNA recombination</keyword>
<dbReference type="InterPro" id="IPR032284">
    <property type="entry name" value="RecQ_Zn-bd"/>
</dbReference>
<keyword evidence="6" id="KW-0227">DNA damage</keyword>
<evidence type="ECO:0000256" key="9">
    <source>
        <dbReference type="ARBA" id="ARBA00022833"/>
    </source>
</evidence>
<dbReference type="SUPFAM" id="SSF52540">
    <property type="entry name" value="P-loop containing nucleoside triphosphate hydrolases"/>
    <property type="match status" value="1"/>
</dbReference>
<dbReference type="Pfam" id="PF16124">
    <property type="entry name" value="RecQ_Zn_bind"/>
    <property type="match status" value="1"/>
</dbReference>
<dbReference type="SUPFAM" id="SSF46785">
    <property type="entry name" value="Winged helix' DNA-binding domain"/>
    <property type="match status" value="1"/>
</dbReference>
<dbReference type="PANTHER" id="PTHR13710:SF105">
    <property type="entry name" value="ATP-DEPENDENT DNA HELICASE Q1"/>
    <property type="match status" value="1"/>
</dbReference>
<evidence type="ECO:0000256" key="10">
    <source>
        <dbReference type="ARBA" id="ARBA00022840"/>
    </source>
</evidence>
<dbReference type="Pfam" id="PF00271">
    <property type="entry name" value="Helicase_C"/>
    <property type="match status" value="1"/>
</dbReference>
<evidence type="ECO:0000256" key="1">
    <source>
        <dbReference type="ARBA" id="ARBA00001946"/>
    </source>
</evidence>
<keyword evidence="21" id="KW-1185">Reference proteome</keyword>
<dbReference type="EMBL" id="JACJLA010000004">
    <property type="protein sequence ID" value="MBM6912417.1"/>
    <property type="molecule type" value="Genomic_DNA"/>
</dbReference>
<organism evidence="20 21">
    <name type="scientific">Veillonella magna</name>
    <dbReference type="NCBI Taxonomy" id="464322"/>
    <lineage>
        <taxon>Bacteria</taxon>
        <taxon>Bacillati</taxon>
        <taxon>Bacillota</taxon>
        <taxon>Negativicutes</taxon>
        <taxon>Veillonellales</taxon>
        <taxon>Veillonellaceae</taxon>
        <taxon>Veillonella</taxon>
    </lineage>
</organism>
<comment type="cofactor">
    <cofactor evidence="1">
        <name>Mg(2+)</name>
        <dbReference type="ChEBI" id="CHEBI:18420"/>
    </cofactor>
</comment>
<keyword evidence="4" id="KW-0479">Metal-binding</keyword>
<keyword evidence="14" id="KW-0413">Isomerase</keyword>
<name>A0ABS2GGL4_9FIRM</name>
<evidence type="ECO:0000256" key="15">
    <source>
        <dbReference type="ARBA" id="ARBA00034617"/>
    </source>
</evidence>
<comment type="caution">
    <text evidence="20">The sequence shown here is derived from an EMBL/GenBank/DDBJ whole genome shotgun (WGS) entry which is preliminary data.</text>
</comment>
<evidence type="ECO:0000256" key="13">
    <source>
        <dbReference type="ARBA" id="ARBA00023204"/>
    </source>
</evidence>
<keyword evidence="11" id="KW-0238">DNA-binding</keyword>
<evidence type="ECO:0000256" key="16">
    <source>
        <dbReference type="NCBIfam" id="TIGR01389"/>
    </source>
</evidence>
<dbReference type="Proteomes" id="UP000707138">
    <property type="component" value="Unassembled WGS sequence"/>
</dbReference>
<evidence type="ECO:0000256" key="4">
    <source>
        <dbReference type="ARBA" id="ARBA00022723"/>
    </source>
</evidence>
<dbReference type="InterPro" id="IPR044876">
    <property type="entry name" value="HRDC_dom_sf"/>
</dbReference>
<keyword evidence="7 20" id="KW-0378">Hydrolase</keyword>
<evidence type="ECO:0000256" key="14">
    <source>
        <dbReference type="ARBA" id="ARBA00023235"/>
    </source>
</evidence>
<evidence type="ECO:0000313" key="20">
    <source>
        <dbReference type="EMBL" id="MBM6912417.1"/>
    </source>
</evidence>
<evidence type="ECO:0000256" key="5">
    <source>
        <dbReference type="ARBA" id="ARBA00022741"/>
    </source>
</evidence>
<dbReference type="InterPro" id="IPR027417">
    <property type="entry name" value="P-loop_NTPase"/>
</dbReference>
<dbReference type="PROSITE" id="PS50967">
    <property type="entry name" value="HRDC"/>
    <property type="match status" value="1"/>
</dbReference>
<dbReference type="InterPro" id="IPR002464">
    <property type="entry name" value="DNA/RNA_helicase_DEAH_CS"/>
</dbReference>
<dbReference type="CDD" id="cd18794">
    <property type="entry name" value="SF2_C_RecQ"/>
    <property type="match status" value="1"/>
</dbReference>
<evidence type="ECO:0000256" key="12">
    <source>
        <dbReference type="ARBA" id="ARBA00023172"/>
    </source>
</evidence>
<dbReference type="InterPro" id="IPR002121">
    <property type="entry name" value="HRDC_dom"/>
</dbReference>
<evidence type="ECO:0000256" key="11">
    <source>
        <dbReference type="ARBA" id="ARBA00023125"/>
    </source>
</evidence>
<dbReference type="InterPro" id="IPR001650">
    <property type="entry name" value="Helicase_C-like"/>
</dbReference>
<dbReference type="InterPro" id="IPR036388">
    <property type="entry name" value="WH-like_DNA-bd_sf"/>
</dbReference>
<evidence type="ECO:0000259" key="18">
    <source>
        <dbReference type="PROSITE" id="PS51192"/>
    </source>
</evidence>
<comment type="catalytic activity">
    <reaction evidence="15">
        <text>Couples ATP hydrolysis with the unwinding of duplex DNA by translocating in the 3'-5' direction.</text>
        <dbReference type="EC" id="5.6.2.4"/>
    </reaction>
</comment>
<dbReference type="InterPro" id="IPR014001">
    <property type="entry name" value="Helicase_ATP-bd"/>
</dbReference>
<dbReference type="SMART" id="SM00490">
    <property type="entry name" value="HELICc"/>
    <property type="match status" value="1"/>
</dbReference>
<keyword evidence="10" id="KW-0067">ATP-binding</keyword>
<dbReference type="Pfam" id="PF00270">
    <property type="entry name" value="DEAD"/>
    <property type="match status" value="1"/>
</dbReference>
<dbReference type="EC" id="5.6.2.4" evidence="16"/>
<evidence type="ECO:0000256" key="7">
    <source>
        <dbReference type="ARBA" id="ARBA00022801"/>
    </source>
</evidence>
<dbReference type="Gene3D" id="1.10.10.10">
    <property type="entry name" value="Winged helix-like DNA-binding domain superfamily/Winged helix DNA-binding domain"/>
    <property type="match status" value="1"/>
</dbReference>
<feature type="domain" description="Helicase ATP-binding" evidence="18">
    <location>
        <begin position="25"/>
        <end position="194"/>
    </location>
</feature>
<dbReference type="PROSITE" id="PS51192">
    <property type="entry name" value="HELICASE_ATP_BIND_1"/>
    <property type="match status" value="1"/>
</dbReference>
<evidence type="ECO:0000313" key="21">
    <source>
        <dbReference type="Proteomes" id="UP000707138"/>
    </source>
</evidence>
<accession>A0ABS2GGL4</accession>
<keyword evidence="8 20" id="KW-0347">Helicase</keyword>
<dbReference type="InterPro" id="IPR010997">
    <property type="entry name" value="HRDC-like_sf"/>
</dbReference>
<dbReference type="CDD" id="cd17920">
    <property type="entry name" value="DEXHc_RecQ"/>
    <property type="match status" value="1"/>
</dbReference>
<dbReference type="SUPFAM" id="SSF47819">
    <property type="entry name" value="HRDC-like"/>
    <property type="match status" value="1"/>
</dbReference>
<dbReference type="Pfam" id="PF09382">
    <property type="entry name" value="RQC"/>
    <property type="match status" value="1"/>
</dbReference>
<dbReference type="InterPro" id="IPR004589">
    <property type="entry name" value="DNA_helicase_ATP-dep_RecQ"/>
</dbReference>